<sequence>MSRMTLYPLQDMLDDSRRELEYYLTHRLRYADSHRPWPQTFHTFFGGKRCEASGQNTVDTALEIAQGIKRRRLLDGLSCHAMSRDIVRRDLHYRRRTAESPAQLARALLDVELINGILTLGETHELSGRLVTSPTCQAMNVIVFADHFYMLDAPRRHYQHLTLPCDVQILTKVLLAFLPEAGPSPAPCFHLHHIGFF</sequence>
<evidence type="ECO:0000313" key="1">
    <source>
        <dbReference type="EMBL" id="MBT9433497.1"/>
    </source>
</evidence>
<name>A0ABS5YEY2_9GAMM</name>
<organism evidence="1 2">
    <name type="scientific">Candidatus Sodalis endolongispinus</name>
    <dbReference type="NCBI Taxonomy" id="2812662"/>
    <lineage>
        <taxon>Bacteria</taxon>
        <taxon>Pseudomonadati</taxon>
        <taxon>Pseudomonadota</taxon>
        <taxon>Gammaproteobacteria</taxon>
        <taxon>Enterobacterales</taxon>
        <taxon>Bruguierivoracaceae</taxon>
        <taxon>Sodalis</taxon>
    </lineage>
</organism>
<dbReference type="EMBL" id="JAFJYC010000004">
    <property type="protein sequence ID" value="MBT9433497.1"/>
    <property type="molecule type" value="Genomic_DNA"/>
</dbReference>
<protein>
    <submittedName>
        <fullName evidence="1">Uncharacterized protein</fullName>
    </submittedName>
</protein>
<dbReference type="RefSeq" id="WP_215671448.1">
    <property type="nucleotide sequence ID" value="NZ_JAFJYC010000004.1"/>
</dbReference>
<keyword evidence="2" id="KW-1185">Reference proteome</keyword>
<accession>A0ABS5YEY2</accession>
<proteinExistence type="predicted"/>
<comment type="caution">
    <text evidence="1">The sequence shown here is derived from an EMBL/GenBank/DDBJ whole genome shotgun (WGS) entry which is preliminary data.</text>
</comment>
<dbReference type="Proteomes" id="UP000811282">
    <property type="component" value="Unassembled WGS sequence"/>
</dbReference>
<gene>
    <name evidence="1" type="ORF">JZM24_17905</name>
</gene>
<reference evidence="1 2" key="1">
    <citation type="journal article" date="2021" name="Genome Biol. Evol.">
        <title>The evolution of interdependence in a four-way mealybug symbiosis.</title>
        <authorList>
            <person name="Garber A.I."/>
            <person name="Kupper M."/>
            <person name="Laetsch D.R."/>
            <person name="Weldon S.R."/>
            <person name="Ladinsky M.S."/>
            <person name="Bjorkman P.J."/>
            <person name="McCutcheon J.P."/>
        </authorList>
    </citation>
    <scope>NUCLEOTIDE SEQUENCE [LARGE SCALE GENOMIC DNA]</scope>
    <source>
        <strain evidence="1">SOD</strain>
    </source>
</reference>
<evidence type="ECO:0000313" key="2">
    <source>
        <dbReference type="Proteomes" id="UP000811282"/>
    </source>
</evidence>